<dbReference type="Gene3D" id="1.10.1660.10">
    <property type="match status" value="1"/>
</dbReference>
<dbReference type="CDD" id="cd01104">
    <property type="entry name" value="HTH_MlrA-CarA"/>
    <property type="match status" value="1"/>
</dbReference>
<dbReference type="GO" id="GO:0006355">
    <property type="term" value="P:regulation of DNA-templated transcription"/>
    <property type="evidence" value="ECO:0007669"/>
    <property type="project" value="InterPro"/>
</dbReference>
<comment type="caution">
    <text evidence="2">The sequence shown here is derived from an EMBL/GenBank/DDBJ whole genome shotgun (WGS) entry which is preliminary data.</text>
</comment>
<proteinExistence type="predicted"/>
<reference evidence="2 3" key="1">
    <citation type="submission" date="2019-07" db="EMBL/GenBank/DDBJ databases">
        <title>Whole genome shotgun sequence of Actinotalea fermentans NBRC 105374.</title>
        <authorList>
            <person name="Hosoyama A."/>
            <person name="Uohara A."/>
            <person name="Ohji S."/>
            <person name="Ichikawa N."/>
        </authorList>
    </citation>
    <scope>NUCLEOTIDE SEQUENCE [LARGE SCALE GENOMIC DNA]</scope>
    <source>
        <strain evidence="2 3">NBRC 105374</strain>
    </source>
</reference>
<dbReference type="SUPFAM" id="SSF46955">
    <property type="entry name" value="Putative DNA-binding domain"/>
    <property type="match status" value="1"/>
</dbReference>
<keyword evidence="3" id="KW-1185">Reference proteome</keyword>
<feature type="domain" description="HTH merR-type" evidence="1">
    <location>
        <begin position="1"/>
        <end position="64"/>
    </location>
</feature>
<dbReference type="SMART" id="SM00422">
    <property type="entry name" value="HTH_MERR"/>
    <property type="match status" value="1"/>
</dbReference>
<name>A0A511YZZ4_9CELL</name>
<dbReference type="AlphaFoldDB" id="A0A511YZZ4"/>
<evidence type="ECO:0000259" key="1">
    <source>
        <dbReference type="PROSITE" id="PS50937"/>
    </source>
</evidence>
<dbReference type="Proteomes" id="UP000321484">
    <property type="component" value="Unassembled WGS sequence"/>
</dbReference>
<protein>
    <recommendedName>
        <fullName evidence="1">HTH merR-type domain-containing protein</fullName>
    </recommendedName>
</protein>
<gene>
    <name evidence="2" type="ORF">AFE02nite_25180</name>
</gene>
<dbReference type="InterPro" id="IPR000551">
    <property type="entry name" value="MerR-type_HTH_dom"/>
</dbReference>
<sequence>MARRLGVAPATLRTWDRRYGLGPSEHLAGAHRRYSAQDVARLLVMRRLTLEGVAPSEAARTALAATDAPSAEVHVPTTAEVMDAYSDAVPMAADPAALAAAAGQFDNAAVRWMLARVAPRDVLAWWTDLVEPTLRTVGERAALERPGESVAPALVAAAFAELRSRAAVAAAHLDAAKPAPTVLVVPTGEGPDLRSHVLATALQGHGVRVRVLSSSAPAVVTGAVERAQPAALLVEVSPADAGARGTAVVRAATAARPGMPVFVHHGPTAPELPVAANVHRVRTLPGALHEVLATV</sequence>
<dbReference type="InterPro" id="IPR009061">
    <property type="entry name" value="DNA-bd_dom_put_sf"/>
</dbReference>
<dbReference type="EMBL" id="BJYK01000009">
    <property type="protein sequence ID" value="GEN80784.1"/>
    <property type="molecule type" value="Genomic_DNA"/>
</dbReference>
<dbReference type="Pfam" id="PF13411">
    <property type="entry name" value="MerR_1"/>
    <property type="match status" value="1"/>
</dbReference>
<evidence type="ECO:0000313" key="3">
    <source>
        <dbReference type="Proteomes" id="UP000321484"/>
    </source>
</evidence>
<dbReference type="PROSITE" id="PS50937">
    <property type="entry name" value="HTH_MERR_2"/>
    <property type="match status" value="1"/>
</dbReference>
<dbReference type="GO" id="GO:0003677">
    <property type="term" value="F:DNA binding"/>
    <property type="evidence" value="ECO:0007669"/>
    <property type="project" value="InterPro"/>
</dbReference>
<accession>A0A511YZZ4</accession>
<organism evidence="2 3">
    <name type="scientific">Actinotalea fermentans</name>
    <dbReference type="NCBI Taxonomy" id="43671"/>
    <lineage>
        <taxon>Bacteria</taxon>
        <taxon>Bacillati</taxon>
        <taxon>Actinomycetota</taxon>
        <taxon>Actinomycetes</taxon>
        <taxon>Micrococcales</taxon>
        <taxon>Cellulomonadaceae</taxon>
        <taxon>Actinotalea</taxon>
    </lineage>
</organism>
<evidence type="ECO:0000313" key="2">
    <source>
        <dbReference type="EMBL" id="GEN80784.1"/>
    </source>
</evidence>